<sequence length="343" mass="36448">MTVTSKGRAREWHLARRPQGQVSADDFALVETEIPELRPGQVLVRNTHLSVDPYMRGRMDDRPSYIPPFPLRAPLEGGAIGVVVESRADGVKPGQVVEHFLGLREATVIDAAGVVPIDTDDLPAETYLGVLGATGLTAWLGITQVASVRPGDTVFVTGAAGAVGSIAGQIARLRGAKQVIGSAGSSAKVRHLVDDLGFDTAFDYNDGAAGEHLAQAAPDGIDVVFDNVGGAQLEAAIDHLRVGARLALCGMASQYDGRKPYGLRNLYQLVTKRVTARGFLVTDHQDQMPAFRAEVGSRVRSGEIVHRQTVVDGIERMPEALLGLLRSGAPTIGKAVVRLQEQA</sequence>
<dbReference type="Proteomes" id="UP001595698">
    <property type="component" value="Unassembled WGS sequence"/>
</dbReference>
<dbReference type="PANTHER" id="PTHR43205:SF7">
    <property type="entry name" value="PROSTAGLANDIN REDUCTASE 1"/>
    <property type="match status" value="1"/>
</dbReference>
<protein>
    <submittedName>
        <fullName evidence="3">NADP-dependent oxidoreductase</fullName>
        <ecNumber evidence="3">1.-.-.-</ecNumber>
    </submittedName>
</protein>
<keyword evidence="1 3" id="KW-0560">Oxidoreductase</keyword>
<dbReference type="SUPFAM" id="SSF51735">
    <property type="entry name" value="NAD(P)-binding Rossmann-fold domains"/>
    <property type="match status" value="1"/>
</dbReference>
<proteinExistence type="predicted"/>
<evidence type="ECO:0000256" key="1">
    <source>
        <dbReference type="ARBA" id="ARBA00023002"/>
    </source>
</evidence>
<dbReference type="SUPFAM" id="SSF50129">
    <property type="entry name" value="GroES-like"/>
    <property type="match status" value="1"/>
</dbReference>
<name>A0ABV8FF85_9ACTN</name>
<organism evidence="3 4">
    <name type="scientific">Streptosporangium jomthongense</name>
    <dbReference type="NCBI Taxonomy" id="1193683"/>
    <lineage>
        <taxon>Bacteria</taxon>
        <taxon>Bacillati</taxon>
        <taxon>Actinomycetota</taxon>
        <taxon>Actinomycetes</taxon>
        <taxon>Streptosporangiales</taxon>
        <taxon>Streptosporangiaceae</taxon>
        <taxon>Streptosporangium</taxon>
    </lineage>
</organism>
<feature type="domain" description="Enoyl reductase (ER)" evidence="2">
    <location>
        <begin position="23"/>
        <end position="337"/>
    </location>
</feature>
<dbReference type="PANTHER" id="PTHR43205">
    <property type="entry name" value="PROSTAGLANDIN REDUCTASE"/>
    <property type="match status" value="1"/>
</dbReference>
<dbReference type="Gene3D" id="3.90.180.10">
    <property type="entry name" value="Medium-chain alcohol dehydrogenases, catalytic domain"/>
    <property type="match status" value="1"/>
</dbReference>
<dbReference type="SMART" id="SM00829">
    <property type="entry name" value="PKS_ER"/>
    <property type="match status" value="1"/>
</dbReference>
<gene>
    <name evidence="3" type="ORF">ACFOYY_40810</name>
</gene>
<dbReference type="Pfam" id="PF00107">
    <property type="entry name" value="ADH_zinc_N"/>
    <property type="match status" value="1"/>
</dbReference>
<dbReference type="EMBL" id="JBHSBC010000058">
    <property type="protein sequence ID" value="MFC3986531.1"/>
    <property type="molecule type" value="Genomic_DNA"/>
</dbReference>
<dbReference type="InterPro" id="IPR013149">
    <property type="entry name" value="ADH-like_C"/>
</dbReference>
<dbReference type="InterPro" id="IPR045010">
    <property type="entry name" value="MDR_fam"/>
</dbReference>
<dbReference type="InterPro" id="IPR011032">
    <property type="entry name" value="GroES-like_sf"/>
</dbReference>
<dbReference type="InterPro" id="IPR041694">
    <property type="entry name" value="ADH_N_2"/>
</dbReference>
<dbReference type="InterPro" id="IPR036291">
    <property type="entry name" value="NAD(P)-bd_dom_sf"/>
</dbReference>
<dbReference type="RefSeq" id="WP_386196840.1">
    <property type="nucleotide sequence ID" value="NZ_JBHSBC010000058.1"/>
</dbReference>
<reference evidence="4" key="1">
    <citation type="journal article" date="2019" name="Int. J. Syst. Evol. Microbiol.">
        <title>The Global Catalogue of Microorganisms (GCM) 10K type strain sequencing project: providing services to taxonomists for standard genome sequencing and annotation.</title>
        <authorList>
            <consortium name="The Broad Institute Genomics Platform"/>
            <consortium name="The Broad Institute Genome Sequencing Center for Infectious Disease"/>
            <person name="Wu L."/>
            <person name="Ma J."/>
        </authorList>
    </citation>
    <scope>NUCLEOTIDE SEQUENCE [LARGE SCALE GENOMIC DNA]</scope>
    <source>
        <strain evidence="4">TBRC 7912</strain>
    </source>
</reference>
<evidence type="ECO:0000313" key="4">
    <source>
        <dbReference type="Proteomes" id="UP001595698"/>
    </source>
</evidence>
<dbReference type="GO" id="GO:0016491">
    <property type="term" value="F:oxidoreductase activity"/>
    <property type="evidence" value="ECO:0007669"/>
    <property type="project" value="UniProtKB-KW"/>
</dbReference>
<accession>A0ABV8FF85</accession>
<dbReference type="Pfam" id="PF16884">
    <property type="entry name" value="ADH_N_2"/>
    <property type="match status" value="1"/>
</dbReference>
<dbReference type="Gene3D" id="3.40.50.720">
    <property type="entry name" value="NAD(P)-binding Rossmann-like Domain"/>
    <property type="match status" value="1"/>
</dbReference>
<dbReference type="CDD" id="cd05288">
    <property type="entry name" value="PGDH"/>
    <property type="match status" value="1"/>
</dbReference>
<comment type="caution">
    <text evidence="3">The sequence shown here is derived from an EMBL/GenBank/DDBJ whole genome shotgun (WGS) entry which is preliminary data.</text>
</comment>
<dbReference type="EC" id="1.-.-.-" evidence="3"/>
<evidence type="ECO:0000313" key="3">
    <source>
        <dbReference type="EMBL" id="MFC3986531.1"/>
    </source>
</evidence>
<dbReference type="InterPro" id="IPR020843">
    <property type="entry name" value="ER"/>
</dbReference>
<evidence type="ECO:0000259" key="2">
    <source>
        <dbReference type="SMART" id="SM00829"/>
    </source>
</evidence>
<keyword evidence="4" id="KW-1185">Reference proteome</keyword>